<dbReference type="AlphaFoldDB" id="A0A0D0A6M7"/>
<proteinExistence type="predicted"/>
<dbReference type="OrthoDB" id="2804751at2759"/>
<keyword evidence="3" id="KW-1185">Reference proteome</keyword>
<dbReference type="InParanoid" id="A0A0D0A6M7"/>
<name>A0A0D0A6M7_9AGAM</name>
<dbReference type="EMBL" id="KN835859">
    <property type="protein sequence ID" value="KIK33839.1"/>
    <property type="molecule type" value="Genomic_DNA"/>
</dbReference>
<feature type="region of interest" description="Disordered" evidence="1">
    <location>
        <begin position="65"/>
        <end position="84"/>
    </location>
</feature>
<protein>
    <submittedName>
        <fullName evidence="2">Uncharacterized protein</fullName>
    </submittedName>
</protein>
<dbReference type="Proteomes" id="UP000054485">
    <property type="component" value="Unassembled WGS sequence"/>
</dbReference>
<sequence length="99" mass="10534">MSSAADMLEEAVVPTIEVEEISPMAREPEPVVVEDACDPIDAEASPMEGEASSVRDEPAVTETVVPASVDSAPETAPAGENVLDEQESVVVKSYQYRKQ</sequence>
<gene>
    <name evidence="2" type="ORF">CY34DRAFT_18123</name>
</gene>
<reference evidence="2 3" key="1">
    <citation type="submission" date="2014-04" db="EMBL/GenBank/DDBJ databases">
        <authorList>
            <consortium name="DOE Joint Genome Institute"/>
            <person name="Kuo A."/>
            <person name="Ruytinx J."/>
            <person name="Rineau F."/>
            <person name="Colpaert J."/>
            <person name="Kohler A."/>
            <person name="Nagy L.G."/>
            <person name="Floudas D."/>
            <person name="Copeland A."/>
            <person name="Barry K.W."/>
            <person name="Cichocki N."/>
            <person name="Veneault-Fourrey C."/>
            <person name="LaButti K."/>
            <person name="Lindquist E.A."/>
            <person name="Lipzen A."/>
            <person name="Lundell T."/>
            <person name="Morin E."/>
            <person name="Murat C."/>
            <person name="Sun H."/>
            <person name="Tunlid A."/>
            <person name="Henrissat B."/>
            <person name="Grigoriev I.V."/>
            <person name="Hibbett D.S."/>
            <person name="Martin F."/>
            <person name="Nordberg H.P."/>
            <person name="Cantor M.N."/>
            <person name="Hua S.X."/>
        </authorList>
    </citation>
    <scope>NUCLEOTIDE SEQUENCE [LARGE SCALE GENOMIC DNA]</scope>
    <source>
        <strain evidence="2 3">UH-Slu-Lm8-n1</strain>
    </source>
</reference>
<evidence type="ECO:0000313" key="2">
    <source>
        <dbReference type="EMBL" id="KIK33839.1"/>
    </source>
</evidence>
<reference evidence="3" key="2">
    <citation type="submission" date="2015-01" db="EMBL/GenBank/DDBJ databases">
        <title>Evolutionary Origins and Diversification of the Mycorrhizal Mutualists.</title>
        <authorList>
            <consortium name="DOE Joint Genome Institute"/>
            <consortium name="Mycorrhizal Genomics Consortium"/>
            <person name="Kohler A."/>
            <person name="Kuo A."/>
            <person name="Nagy L.G."/>
            <person name="Floudas D."/>
            <person name="Copeland A."/>
            <person name="Barry K.W."/>
            <person name="Cichocki N."/>
            <person name="Veneault-Fourrey C."/>
            <person name="LaButti K."/>
            <person name="Lindquist E.A."/>
            <person name="Lipzen A."/>
            <person name="Lundell T."/>
            <person name="Morin E."/>
            <person name="Murat C."/>
            <person name="Riley R."/>
            <person name="Ohm R."/>
            <person name="Sun H."/>
            <person name="Tunlid A."/>
            <person name="Henrissat B."/>
            <person name="Grigoriev I.V."/>
            <person name="Hibbett D.S."/>
            <person name="Martin F."/>
        </authorList>
    </citation>
    <scope>NUCLEOTIDE SEQUENCE [LARGE SCALE GENOMIC DNA]</scope>
    <source>
        <strain evidence="3">UH-Slu-Lm8-n1</strain>
    </source>
</reference>
<dbReference type="HOGENOM" id="CLU_2321933_0_0_1"/>
<organism evidence="2 3">
    <name type="scientific">Suillus luteus UH-Slu-Lm8-n1</name>
    <dbReference type="NCBI Taxonomy" id="930992"/>
    <lineage>
        <taxon>Eukaryota</taxon>
        <taxon>Fungi</taxon>
        <taxon>Dikarya</taxon>
        <taxon>Basidiomycota</taxon>
        <taxon>Agaricomycotina</taxon>
        <taxon>Agaricomycetes</taxon>
        <taxon>Agaricomycetidae</taxon>
        <taxon>Boletales</taxon>
        <taxon>Suillineae</taxon>
        <taxon>Suillaceae</taxon>
        <taxon>Suillus</taxon>
    </lineage>
</organism>
<evidence type="ECO:0000313" key="3">
    <source>
        <dbReference type="Proteomes" id="UP000054485"/>
    </source>
</evidence>
<evidence type="ECO:0000256" key="1">
    <source>
        <dbReference type="SAM" id="MobiDB-lite"/>
    </source>
</evidence>
<accession>A0A0D0A6M7</accession>